<dbReference type="GO" id="GO:0016281">
    <property type="term" value="C:eukaryotic translation initiation factor 4F complex"/>
    <property type="evidence" value="ECO:0007669"/>
    <property type="project" value="TreeGrafter"/>
</dbReference>
<evidence type="ECO:0000256" key="1">
    <source>
        <dbReference type="ARBA" id="ARBA00009860"/>
    </source>
</evidence>
<keyword evidence="4 9" id="KW-0694">RNA-binding</keyword>
<accession>A0A2N9IM97</accession>
<evidence type="ECO:0000256" key="11">
    <source>
        <dbReference type="SAM" id="SignalP"/>
    </source>
</evidence>
<comment type="similarity">
    <text evidence="1 9">Belongs to the eukaryotic initiation factor 4E family.</text>
</comment>
<evidence type="ECO:0000256" key="9">
    <source>
        <dbReference type="RuleBase" id="RU004374"/>
    </source>
</evidence>
<dbReference type="Gene3D" id="3.30.760.10">
    <property type="entry name" value="RNA Cap, Translation Initiation Factor Eif4e"/>
    <property type="match status" value="1"/>
</dbReference>
<feature type="chain" id="PRO_5014860736" description="Eukaryotic translation initiation factor isoform 4E" evidence="11">
    <location>
        <begin position="21"/>
        <end position="149"/>
    </location>
</feature>
<evidence type="ECO:0000256" key="6">
    <source>
        <dbReference type="ARBA" id="ARBA00025991"/>
    </source>
</evidence>
<protein>
    <recommendedName>
        <fullName evidence="8">Eukaryotic translation initiation factor isoform 4E</fullName>
    </recommendedName>
    <alternativeName>
        <fullName evidence="7">mRNA cap-binding protein</fullName>
    </alternativeName>
</protein>
<keyword evidence="10" id="KW-0472">Membrane</keyword>
<reference evidence="12" key="1">
    <citation type="submission" date="2018-02" db="EMBL/GenBank/DDBJ databases">
        <authorList>
            <person name="Cohen D.B."/>
            <person name="Kent A.D."/>
        </authorList>
    </citation>
    <scope>NUCLEOTIDE SEQUENCE</scope>
</reference>
<keyword evidence="11" id="KW-0732">Signal</keyword>
<feature type="signal peptide" evidence="11">
    <location>
        <begin position="1"/>
        <end position="20"/>
    </location>
</feature>
<evidence type="ECO:0000256" key="2">
    <source>
        <dbReference type="ARBA" id="ARBA00022540"/>
    </source>
</evidence>
<gene>
    <name evidence="12" type="ORF">FSB_LOCUS53480</name>
</gene>
<dbReference type="InterPro" id="IPR023398">
    <property type="entry name" value="TIF_eIF4e-like"/>
</dbReference>
<comment type="subunit">
    <text evidence="6">EIF4F is a multi-subunit complex, the composition of which varies with external and internal environmental conditions. It is composed of at least EIF4A, EIF4E and EIF4G. EIF4E is also known to interact with other partners. In higher plants two isoforms of EIF4F have been identified, named isoform EIF4F and isoform EIF(iso)4F. Isoform EIF4F has subunits p220 and p26, whereas isoform EIF(iso)4F has subunits p82 and p28.</text>
</comment>
<feature type="transmembrane region" description="Helical" evidence="10">
    <location>
        <begin position="35"/>
        <end position="51"/>
    </location>
</feature>
<keyword evidence="10" id="KW-0812">Transmembrane</keyword>
<keyword evidence="3" id="KW-0810">Translation regulation</keyword>
<evidence type="ECO:0000313" key="12">
    <source>
        <dbReference type="EMBL" id="SPD25598.1"/>
    </source>
</evidence>
<evidence type="ECO:0000256" key="5">
    <source>
        <dbReference type="ARBA" id="ARBA00022917"/>
    </source>
</evidence>
<keyword evidence="2 9" id="KW-0396">Initiation factor</keyword>
<sequence>MEKSTLKLAFVAIMLIIASAGWVRRLDGCCEWVGFIAAVWGGFWVGFADVVPRPKAAWVMLGTSWQWVEEGREPIGGRGDGREPICFNTDKAGPEIFKPSKLPANADFHLFKAGIEPKWEDLECAGGKWSVISSRKANLDTMWLETVKF</sequence>
<dbReference type="PANTHER" id="PTHR11960">
    <property type="entry name" value="EUKARYOTIC TRANSLATION INITIATION FACTOR 4E RELATED"/>
    <property type="match status" value="1"/>
</dbReference>
<organism evidence="12">
    <name type="scientific">Fagus sylvatica</name>
    <name type="common">Beechnut</name>
    <dbReference type="NCBI Taxonomy" id="28930"/>
    <lineage>
        <taxon>Eukaryota</taxon>
        <taxon>Viridiplantae</taxon>
        <taxon>Streptophyta</taxon>
        <taxon>Embryophyta</taxon>
        <taxon>Tracheophyta</taxon>
        <taxon>Spermatophyta</taxon>
        <taxon>Magnoliopsida</taxon>
        <taxon>eudicotyledons</taxon>
        <taxon>Gunneridae</taxon>
        <taxon>Pentapetalae</taxon>
        <taxon>rosids</taxon>
        <taxon>fabids</taxon>
        <taxon>Fagales</taxon>
        <taxon>Fagaceae</taxon>
        <taxon>Fagus</taxon>
    </lineage>
</organism>
<dbReference type="EMBL" id="OIVN01006124">
    <property type="protein sequence ID" value="SPD25598.1"/>
    <property type="molecule type" value="Genomic_DNA"/>
</dbReference>
<dbReference type="PANTHER" id="PTHR11960:SF60">
    <property type="entry name" value="EUKARYOTIC TRANSLATION INITIATION FACTOR ISOFORM 4E-2"/>
    <property type="match status" value="1"/>
</dbReference>
<dbReference type="GO" id="GO:0009615">
    <property type="term" value="P:response to virus"/>
    <property type="evidence" value="ECO:0007669"/>
    <property type="project" value="UniProtKB-ARBA"/>
</dbReference>
<proteinExistence type="inferred from homology"/>
<evidence type="ECO:0000256" key="8">
    <source>
        <dbReference type="ARBA" id="ARBA00039832"/>
    </source>
</evidence>
<evidence type="ECO:0000256" key="10">
    <source>
        <dbReference type="SAM" id="Phobius"/>
    </source>
</evidence>
<evidence type="ECO:0000256" key="7">
    <source>
        <dbReference type="ARBA" id="ARBA00030245"/>
    </source>
</evidence>
<dbReference type="Pfam" id="PF01652">
    <property type="entry name" value="IF4E"/>
    <property type="match status" value="1"/>
</dbReference>
<keyword evidence="5 9" id="KW-0648">Protein biosynthesis</keyword>
<name>A0A2N9IM97_FAGSY</name>
<dbReference type="GO" id="GO:0006417">
    <property type="term" value="P:regulation of translation"/>
    <property type="evidence" value="ECO:0007669"/>
    <property type="project" value="UniProtKB-KW"/>
</dbReference>
<keyword evidence="10" id="KW-1133">Transmembrane helix</keyword>
<evidence type="ECO:0000256" key="3">
    <source>
        <dbReference type="ARBA" id="ARBA00022845"/>
    </source>
</evidence>
<dbReference type="InterPro" id="IPR001040">
    <property type="entry name" value="TIF_eIF_4E"/>
</dbReference>
<evidence type="ECO:0000256" key="4">
    <source>
        <dbReference type="ARBA" id="ARBA00022884"/>
    </source>
</evidence>
<dbReference type="SUPFAM" id="SSF55418">
    <property type="entry name" value="eIF4e-like"/>
    <property type="match status" value="1"/>
</dbReference>
<dbReference type="GO" id="GO:0000340">
    <property type="term" value="F:RNA 7-methylguanosine cap binding"/>
    <property type="evidence" value="ECO:0007669"/>
    <property type="project" value="TreeGrafter"/>
</dbReference>
<dbReference type="GO" id="GO:0003743">
    <property type="term" value="F:translation initiation factor activity"/>
    <property type="evidence" value="ECO:0007669"/>
    <property type="project" value="UniProtKB-KW"/>
</dbReference>
<dbReference type="AlphaFoldDB" id="A0A2N9IM97"/>